<evidence type="ECO:0000313" key="13">
    <source>
        <dbReference type="Proteomes" id="UP001158576"/>
    </source>
</evidence>
<keyword evidence="5" id="KW-0378">Hydrolase</keyword>
<feature type="compositionally biased region" description="Basic and acidic residues" evidence="8">
    <location>
        <begin position="7"/>
        <end position="16"/>
    </location>
</feature>
<keyword evidence="13" id="KW-1185">Reference proteome</keyword>
<dbReference type="InterPro" id="IPR024079">
    <property type="entry name" value="MetalloPept_cat_dom_sf"/>
</dbReference>
<keyword evidence="4" id="KW-0479">Metal-binding</keyword>
<evidence type="ECO:0000256" key="6">
    <source>
        <dbReference type="ARBA" id="ARBA00022833"/>
    </source>
</evidence>
<dbReference type="PANTHER" id="PTHR11733:SF167">
    <property type="entry name" value="FI17812P1-RELATED"/>
    <property type="match status" value="1"/>
</dbReference>
<evidence type="ECO:0000256" key="5">
    <source>
        <dbReference type="ARBA" id="ARBA00022801"/>
    </source>
</evidence>
<keyword evidence="3" id="KW-0645">Protease</keyword>
<evidence type="ECO:0000256" key="9">
    <source>
        <dbReference type="SAM" id="Phobius"/>
    </source>
</evidence>
<dbReference type="Gene3D" id="1.10.1380.10">
    <property type="entry name" value="Neutral endopeptidase , domain2"/>
    <property type="match status" value="1"/>
</dbReference>
<protein>
    <submittedName>
        <fullName evidence="12">Oidioi.mRNA.OKI2018_I69.chr1.g613.t1.cds</fullName>
    </submittedName>
</protein>
<accession>A0ABN7SUM0</accession>
<dbReference type="EMBL" id="OU015566">
    <property type="protein sequence ID" value="CAG5103096.1"/>
    <property type="molecule type" value="Genomic_DNA"/>
</dbReference>
<keyword evidence="9" id="KW-1133">Transmembrane helix</keyword>
<gene>
    <name evidence="12" type="ORF">OKIOD_LOCUS9378</name>
</gene>
<evidence type="ECO:0000313" key="12">
    <source>
        <dbReference type="EMBL" id="CAG5103096.1"/>
    </source>
</evidence>
<feature type="domain" description="Peptidase M13 C-terminal" evidence="10">
    <location>
        <begin position="610"/>
        <end position="811"/>
    </location>
</feature>
<dbReference type="CDD" id="cd08662">
    <property type="entry name" value="M13"/>
    <property type="match status" value="1"/>
</dbReference>
<evidence type="ECO:0000256" key="7">
    <source>
        <dbReference type="ARBA" id="ARBA00023049"/>
    </source>
</evidence>
<comment type="similarity">
    <text evidence="2">Belongs to the peptidase M13 family.</text>
</comment>
<keyword evidence="7" id="KW-0482">Metalloprotease</keyword>
<keyword evidence="9" id="KW-0812">Transmembrane</keyword>
<evidence type="ECO:0000256" key="3">
    <source>
        <dbReference type="ARBA" id="ARBA00022670"/>
    </source>
</evidence>
<comment type="cofactor">
    <cofactor evidence="1">
        <name>Zn(2+)</name>
        <dbReference type="ChEBI" id="CHEBI:29105"/>
    </cofactor>
</comment>
<keyword evidence="6" id="KW-0862">Zinc</keyword>
<name>A0ABN7SUM0_OIKDI</name>
<evidence type="ECO:0000256" key="1">
    <source>
        <dbReference type="ARBA" id="ARBA00001947"/>
    </source>
</evidence>
<keyword evidence="9" id="KW-0472">Membrane</keyword>
<dbReference type="SUPFAM" id="SSF55486">
    <property type="entry name" value="Metalloproteases ('zincins'), catalytic domain"/>
    <property type="match status" value="1"/>
</dbReference>
<sequence>MYQISKSKREFSDETRPNSSQQSEHLHSEQKILIYRRECYKKNRQPSFNKASAEYCDLFGSDKNVSRRDTALSDNLAVFTDRDIRRASLFNRIKIERLTKREKILSLFCCLLVASLGFVIFSVSTTGSASKSTRSSEETCTERACIELSASVLGAIDDTIDPCDDFFEYACANWIKKSPMPNGKQSWGTLTKRSELTNADVKVMLETPLEKQPEAPYVKEILNMYRACLDMGEINSRGAQPAQDFIKQHFGGWSWTSENTMSAQQLVQTAHSLGSPAILGFGVGIDLADSNKHILSLEQDGLSFMTRDYYISRNGTAFDIMEENTPLNFYFEYMSGVISLLSPETEESFVRERVIKILKFEQELAKIMMSPEEQRDYNANYEEITMTDLIELTKFEGWDWIGFFATFFGEREVTKNERIVIFARDYLKNVGAIVTKTPIETLKDYAAWVSVKPLISTLSEDFQQLRYKLILEVNGVDFSCQERWRVCTDFVQVYVENFFNRNIKTQVENFAESIKSEFIETLSSQTWMDIDTKARAKDKANKMKDKYGFPPYLLNNTKIISEYEGLVLEDDDDFWGYTWTINEWAIKNHNMKLRKPVDKELWSMSVQETNAYYSPTENAMVFPAGILQPPLYHIDYPSYFNYGAIGMIIGHEITHGFDDQGRHMDADGNRKNWWGETTSQNFAESAECMVNQYDKQTFMGMNLSGRLTLGENIADNGGVKIAFNAWKRQAKEEKRLPGMEKYSSEQMFFVATAHAWCSESLEKAAQNQMRMDAHPPNKIRVNQAFRNFEPFSEIWQCPVGSPMNPNDRCHIW</sequence>
<dbReference type="Gene3D" id="3.40.390.10">
    <property type="entry name" value="Collagenase (Catalytic Domain)"/>
    <property type="match status" value="1"/>
</dbReference>
<dbReference type="Pfam" id="PF05649">
    <property type="entry name" value="Peptidase_M13_N"/>
    <property type="match status" value="1"/>
</dbReference>
<feature type="region of interest" description="Disordered" evidence="8">
    <location>
        <begin position="1"/>
        <end position="28"/>
    </location>
</feature>
<dbReference type="InterPro" id="IPR000718">
    <property type="entry name" value="Peptidase_M13"/>
</dbReference>
<feature type="transmembrane region" description="Helical" evidence="9">
    <location>
        <begin position="104"/>
        <end position="124"/>
    </location>
</feature>
<reference evidence="12 13" key="1">
    <citation type="submission" date="2021-04" db="EMBL/GenBank/DDBJ databases">
        <authorList>
            <person name="Bliznina A."/>
        </authorList>
    </citation>
    <scope>NUCLEOTIDE SEQUENCE [LARGE SCALE GENOMIC DNA]</scope>
</reference>
<evidence type="ECO:0000256" key="4">
    <source>
        <dbReference type="ARBA" id="ARBA00022723"/>
    </source>
</evidence>
<evidence type="ECO:0000256" key="8">
    <source>
        <dbReference type="SAM" id="MobiDB-lite"/>
    </source>
</evidence>
<dbReference type="InterPro" id="IPR042089">
    <property type="entry name" value="Peptidase_M13_dom_2"/>
</dbReference>
<dbReference type="PRINTS" id="PR00786">
    <property type="entry name" value="NEPRILYSIN"/>
</dbReference>
<dbReference type="PANTHER" id="PTHR11733">
    <property type="entry name" value="ZINC METALLOPROTEASE FAMILY M13 NEPRILYSIN-RELATED"/>
    <property type="match status" value="1"/>
</dbReference>
<dbReference type="Pfam" id="PF01431">
    <property type="entry name" value="Peptidase_M13"/>
    <property type="match status" value="1"/>
</dbReference>
<evidence type="ECO:0000259" key="10">
    <source>
        <dbReference type="Pfam" id="PF01431"/>
    </source>
</evidence>
<proteinExistence type="inferred from homology"/>
<organism evidence="12 13">
    <name type="scientific">Oikopleura dioica</name>
    <name type="common">Tunicate</name>
    <dbReference type="NCBI Taxonomy" id="34765"/>
    <lineage>
        <taxon>Eukaryota</taxon>
        <taxon>Metazoa</taxon>
        <taxon>Chordata</taxon>
        <taxon>Tunicata</taxon>
        <taxon>Appendicularia</taxon>
        <taxon>Copelata</taxon>
        <taxon>Oikopleuridae</taxon>
        <taxon>Oikopleura</taxon>
    </lineage>
</organism>
<feature type="domain" description="Peptidase M13 N-terminal" evidence="11">
    <location>
        <begin position="162"/>
        <end position="550"/>
    </location>
</feature>
<dbReference type="Proteomes" id="UP001158576">
    <property type="component" value="Chromosome 1"/>
</dbReference>
<evidence type="ECO:0000259" key="11">
    <source>
        <dbReference type="Pfam" id="PF05649"/>
    </source>
</evidence>
<dbReference type="PROSITE" id="PS51885">
    <property type="entry name" value="NEPRILYSIN"/>
    <property type="match status" value="1"/>
</dbReference>
<dbReference type="InterPro" id="IPR018497">
    <property type="entry name" value="Peptidase_M13_C"/>
</dbReference>
<dbReference type="InterPro" id="IPR008753">
    <property type="entry name" value="Peptidase_M13_N"/>
</dbReference>
<evidence type="ECO:0000256" key="2">
    <source>
        <dbReference type="ARBA" id="ARBA00007357"/>
    </source>
</evidence>